<evidence type="ECO:0000313" key="3">
    <source>
        <dbReference type="Proteomes" id="UP000001826"/>
    </source>
</evidence>
<protein>
    <submittedName>
        <fullName evidence="2">Uncharacterized protein conserved in archaea</fullName>
    </submittedName>
</protein>
<evidence type="ECO:0000256" key="1">
    <source>
        <dbReference type="SAM" id="Coils"/>
    </source>
</evidence>
<organism evidence="2 3">
    <name type="scientific">Methanopyrus kandleri (strain AV19 / DSM 6324 / JCM 9639 / NBRC 100938)</name>
    <dbReference type="NCBI Taxonomy" id="190192"/>
    <lineage>
        <taxon>Archaea</taxon>
        <taxon>Methanobacteriati</taxon>
        <taxon>Methanobacteriota</taxon>
        <taxon>Methanomada group</taxon>
        <taxon>Methanopyri</taxon>
        <taxon>Methanopyrales</taxon>
        <taxon>Methanopyraceae</taxon>
        <taxon>Methanopyrus</taxon>
    </lineage>
</organism>
<dbReference type="STRING" id="190192.MK0407"/>
<dbReference type="InterPro" id="IPR007408">
    <property type="entry name" value="DUF460"/>
</dbReference>
<dbReference type="Gene3D" id="1.20.5.340">
    <property type="match status" value="1"/>
</dbReference>
<dbReference type="KEGG" id="mka:MK0407"/>
<dbReference type="PANTHER" id="PTHR40707">
    <property type="entry name" value="POSSIBLE NUCLEASE OF RNASE H FOLD, RUVC/YQGF FAMILY"/>
    <property type="match status" value="1"/>
</dbReference>
<dbReference type="PaxDb" id="190192-MK0407"/>
<gene>
    <name evidence="2" type="ordered locus">MK0407</name>
</gene>
<evidence type="ECO:0000313" key="2">
    <source>
        <dbReference type="EMBL" id="AAM01622.1"/>
    </source>
</evidence>
<accession>Q8TY98</accession>
<keyword evidence="3" id="KW-1185">Reference proteome</keyword>
<reference evidence="2 3" key="1">
    <citation type="journal article" date="2002" name="Proc. Natl. Acad. Sci. U.S.A.">
        <title>The complete genome of hyperthermophile Methanopyrus kandleri AV19 and monophyly of archaeal methanogens.</title>
        <authorList>
            <person name="Slesarev A.I."/>
            <person name="Mezhevaya K.V."/>
            <person name="Makarova K.S."/>
            <person name="Polushin N.N."/>
            <person name="Shcherbinina O.V."/>
            <person name="Shakhova V.V."/>
            <person name="Belova G.I."/>
            <person name="Aravind L."/>
            <person name="Natale D.A."/>
            <person name="Rogozin I.B."/>
            <person name="Tatusov R.L."/>
            <person name="Wolf Y.I."/>
            <person name="Stetter K.O."/>
            <person name="Malykh A.G."/>
            <person name="Koonin E.V."/>
            <person name="Kozyavkin S.A."/>
        </authorList>
    </citation>
    <scope>NUCLEOTIDE SEQUENCE [LARGE SCALE GENOMIC DNA]</scope>
    <source>
        <strain evidence="3">AV19 / DSM 6324 / JCM 9639 / NBRC 100938</strain>
    </source>
</reference>
<sequence>MVSDVIVVGIDIVRSEPPEYAVAILEDGEEVLKKRLSKRELFDLILSLKPDVVAVDDVYELLDGASEFLELVKSHPELKLVQVTGKPGDQRSLQRLAREHGLPTPDPRNPEEEALTCARLAELGVGVEAFVLEDETRVRIGRLRRPGQGGYSQSRYARNLHAAVKRATRELQRLLEAEGMEYDLRVRKAEGGYASAEFTVYERYDRVKPVVNKVDAREIKIDVEPVLRDRITFRDTSHRRELLTIGVDPGTTTALAVLNADGEVVHLESSRELSFSELTERIESLGRPAVVATDVTPVPQAVRRLARSLGARLYVPDRRLSVDEKRELVKGHLARRDQNIRPRDTHQRDALAAAVKAYHAIVKPALRKVERKASEEIKRRDVLRAASYVIKGLPVVDALRIVEEERQVERERREEREKIHRYRERIASLKKELRAYEKKVKKYEHEIEHLERLVERLKRENEELKEKLDRMRDRMEELVEEKIGRKLEAKEREIERLRRELIREKSRRERLERELRRAERLNAILRSGKGIPVVEVEKASHEALAGLETPPVFVLYVEDPSGMSESNVRELSDLSPEAVIVPEDASIPEHALEEFRRLDLPLLREGEDVTVKRAGTLALVESDELRRAVRRTRKRWEEREREREKERILRCIEEYQRRRRGKFIR</sequence>
<proteinExistence type="predicted"/>
<dbReference type="EMBL" id="AE009439">
    <property type="protein sequence ID" value="AAM01622.1"/>
    <property type="molecule type" value="Genomic_DNA"/>
</dbReference>
<dbReference type="Pfam" id="PF04312">
    <property type="entry name" value="DUF460"/>
    <property type="match status" value="1"/>
</dbReference>
<keyword evidence="1" id="KW-0175">Coiled coil</keyword>
<dbReference type="EnsemblBacteria" id="AAM01622">
    <property type="protein sequence ID" value="AAM01622"/>
    <property type="gene ID" value="MK0407"/>
</dbReference>
<dbReference type="HOGENOM" id="CLU_027052_1_0_2"/>
<dbReference type="InParanoid" id="Q8TY98"/>
<feature type="coiled-coil region" evidence="1">
    <location>
        <begin position="405"/>
        <end position="528"/>
    </location>
</feature>
<name>Q8TY98_METKA</name>
<dbReference type="AlphaFoldDB" id="Q8TY98"/>
<dbReference type="PANTHER" id="PTHR40707:SF1">
    <property type="entry name" value="DUF460 DOMAIN-CONTAINING PROTEIN"/>
    <property type="match status" value="1"/>
</dbReference>
<dbReference type="Proteomes" id="UP000001826">
    <property type="component" value="Chromosome"/>
</dbReference>